<dbReference type="EMBL" id="JBIRYO010000044">
    <property type="protein sequence ID" value="MFI2478594.1"/>
    <property type="molecule type" value="Genomic_DNA"/>
</dbReference>
<accession>A0ABW7XBT1</accession>
<evidence type="ECO:0000313" key="3">
    <source>
        <dbReference type="Proteomes" id="UP001611415"/>
    </source>
</evidence>
<reference evidence="2 3" key="1">
    <citation type="submission" date="2024-10" db="EMBL/GenBank/DDBJ databases">
        <title>The Natural Products Discovery Center: Release of the First 8490 Sequenced Strains for Exploring Actinobacteria Biosynthetic Diversity.</title>
        <authorList>
            <person name="Kalkreuter E."/>
            <person name="Kautsar S.A."/>
            <person name="Yang D."/>
            <person name="Bader C.D."/>
            <person name="Teijaro C.N."/>
            <person name="Fluegel L."/>
            <person name="Davis C.M."/>
            <person name="Simpson J.R."/>
            <person name="Lauterbach L."/>
            <person name="Steele A.D."/>
            <person name="Gui C."/>
            <person name="Meng S."/>
            <person name="Li G."/>
            <person name="Viehrig K."/>
            <person name="Ye F."/>
            <person name="Su P."/>
            <person name="Kiefer A.F."/>
            <person name="Nichols A."/>
            <person name="Cepeda A.J."/>
            <person name="Yan W."/>
            <person name="Fan B."/>
            <person name="Jiang Y."/>
            <person name="Adhikari A."/>
            <person name="Zheng C.-J."/>
            <person name="Schuster L."/>
            <person name="Cowan T.M."/>
            <person name="Smanski M.J."/>
            <person name="Chevrette M.G."/>
            <person name="De Carvalho L.P.S."/>
            <person name="Shen B."/>
        </authorList>
    </citation>
    <scope>NUCLEOTIDE SEQUENCE [LARGE SCALE GENOMIC DNA]</scope>
    <source>
        <strain evidence="2 3">NPDC019275</strain>
    </source>
</reference>
<dbReference type="InterPro" id="IPR006311">
    <property type="entry name" value="TAT_signal"/>
</dbReference>
<name>A0ABW7XBT1_9NOCA</name>
<proteinExistence type="predicted"/>
<dbReference type="Proteomes" id="UP001611415">
    <property type="component" value="Unassembled WGS sequence"/>
</dbReference>
<gene>
    <name evidence="2" type="ORF">ACH49W_35015</name>
</gene>
<evidence type="ECO:0000256" key="1">
    <source>
        <dbReference type="SAM" id="SignalP"/>
    </source>
</evidence>
<feature type="chain" id="PRO_5046402303" evidence="1">
    <location>
        <begin position="29"/>
        <end position="151"/>
    </location>
</feature>
<keyword evidence="3" id="KW-1185">Reference proteome</keyword>
<protein>
    <submittedName>
        <fullName evidence="2">Uncharacterized protein</fullName>
    </submittedName>
</protein>
<comment type="caution">
    <text evidence="2">The sequence shown here is derived from an EMBL/GenBank/DDBJ whole genome shotgun (WGS) entry which is preliminary data.</text>
</comment>
<dbReference type="RefSeq" id="WP_357403955.1">
    <property type="nucleotide sequence ID" value="NZ_JBEYCD010000004.1"/>
</dbReference>
<sequence>MTTKMTRTLAMAVPAAAALTAAALTATAAPAAAEGGKFMTVYSMTNGPCLAQIDASVNEDAYPESAAFTVSSMMWGVGNCSLPVTLNWRNTDTGATGSVTRTANGPGYWMNDGKSAIFSPGVGNFTATITLGQAHLPEPGMVHFTIAKYQG</sequence>
<feature type="signal peptide" evidence="1">
    <location>
        <begin position="1"/>
        <end position="28"/>
    </location>
</feature>
<keyword evidence="1" id="KW-0732">Signal</keyword>
<organism evidence="2 3">
    <name type="scientific">Nocardia xishanensis</name>
    <dbReference type="NCBI Taxonomy" id="238964"/>
    <lineage>
        <taxon>Bacteria</taxon>
        <taxon>Bacillati</taxon>
        <taxon>Actinomycetota</taxon>
        <taxon>Actinomycetes</taxon>
        <taxon>Mycobacteriales</taxon>
        <taxon>Nocardiaceae</taxon>
        <taxon>Nocardia</taxon>
    </lineage>
</organism>
<dbReference type="PROSITE" id="PS51318">
    <property type="entry name" value="TAT"/>
    <property type="match status" value="1"/>
</dbReference>
<evidence type="ECO:0000313" key="2">
    <source>
        <dbReference type="EMBL" id="MFI2478594.1"/>
    </source>
</evidence>